<dbReference type="InterPro" id="IPR052746">
    <property type="entry name" value="MlaB_ABC_Transporter"/>
</dbReference>
<evidence type="ECO:0000313" key="2">
    <source>
        <dbReference type="EMBL" id="BBI99735.1"/>
    </source>
</evidence>
<dbReference type="InterPro" id="IPR002645">
    <property type="entry name" value="STAS_dom"/>
</dbReference>
<evidence type="ECO:0000313" key="3">
    <source>
        <dbReference type="Proteomes" id="UP001319121"/>
    </source>
</evidence>
<dbReference type="Pfam" id="PF13466">
    <property type="entry name" value="STAS_2"/>
    <property type="match status" value="1"/>
</dbReference>
<keyword evidence="3" id="KW-1185">Reference proteome</keyword>
<dbReference type="CDD" id="cd07043">
    <property type="entry name" value="STAS_anti-anti-sigma_factors"/>
    <property type="match status" value="1"/>
</dbReference>
<protein>
    <recommendedName>
        <fullName evidence="1">STAS domain-containing protein</fullName>
    </recommendedName>
</protein>
<dbReference type="RefSeq" id="WP_212784964.1">
    <property type="nucleotide sequence ID" value="NZ_AP019536.1"/>
</dbReference>
<dbReference type="PANTHER" id="PTHR35849">
    <property type="entry name" value="BLR2341 PROTEIN"/>
    <property type="match status" value="1"/>
</dbReference>
<dbReference type="AlphaFoldDB" id="A0AAN1T0R3"/>
<name>A0AAN1T0R3_9PROT</name>
<dbReference type="Proteomes" id="UP001319121">
    <property type="component" value="Chromosome"/>
</dbReference>
<evidence type="ECO:0000259" key="1">
    <source>
        <dbReference type="PROSITE" id="PS50801"/>
    </source>
</evidence>
<accession>A0AAN1T0R3</accession>
<dbReference type="InterPro" id="IPR036513">
    <property type="entry name" value="STAS_dom_sf"/>
</dbReference>
<reference evidence="2 3" key="1">
    <citation type="submission" date="2019-03" db="EMBL/GenBank/DDBJ databases">
        <title>Complete genome sequence of Ferrigenium kumadai strain An22, a microaerophilic iron-oxidizing bacterium isolated from a paddy field soil.</title>
        <authorList>
            <person name="Watanabe T."/>
            <person name="Asakawa S."/>
        </authorList>
    </citation>
    <scope>NUCLEOTIDE SEQUENCE [LARGE SCALE GENOMIC DNA]</scope>
    <source>
        <strain evidence="2 3">An22</strain>
    </source>
</reference>
<dbReference type="SUPFAM" id="SSF52091">
    <property type="entry name" value="SpoIIaa-like"/>
    <property type="match status" value="1"/>
</dbReference>
<dbReference type="PANTHER" id="PTHR35849:SF2">
    <property type="entry name" value="BLR2341 PROTEIN"/>
    <property type="match status" value="1"/>
</dbReference>
<dbReference type="Gene3D" id="3.30.750.24">
    <property type="entry name" value="STAS domain"/>
    <property type="match status" value="1"/>
</dbReference>
<sequence>MSGNEKTDGNAVQFAVEGEMTIFRAAELKAAMLPEIARAQEIEVDLSHVTEIDSAGVQLMVAAKLEAILRGKELRFTGHSKPVLDMLDLCDLGGFFGDQIIISSHAS</sequence>
<dbReference type="EMBL" id="AP019536">
    <property type="protein sequence ID" value="BBI99735.1"/>
    <property type="molecule type" value="Genomic_DNA"/>
</dbReference>
<proteinExistence type="predicted"/>
<dbReference type="PROSITE" id="PS50801">
    <property type="entry name" value="STAS"/>
    <property type="match status" value="1"/>
</dbReference>
<dbReference type="InterPro" id="IPR058548">
    <property type="entry name" value="MlaB-like_STAS"/>
</dbReference>
<gene>
    <name evidence="2" type="ORF">FGKAn22_14280</name>
</gene>
<dbReference type="KEGG" id="fku:FGKAn22_14280"/>
<organism evidence="2 3">
    <name type="scientific">Ferrigenium kumadai</name>
    <dbReference type="NCBI Taxonomy" id="1682490"/>
    <lineage>
        <taxon>Bacteria</taxon>
        <taxon>Pseudomonadati</taxon>
        <taxon>Pseudomonadota</taxon>
        <taxon>Betaproteobacteria</taxon>
        <taxon>Nitrosomonadales</taxon>
        <taxon>Gallionellaceae</taxon>
        <taxon>Ferrigenium</taxon>
    </lineage>
</organism>
<feature type="domain" description="STAS" evidence="1">
    <location>
        <begin position="1"/>
        <end position="107"/>
    </location>
</feature>